<dbReference type="AlphaFoldDB" id="A0A7X6RSI3"/>
<evidence type="ECO:0000313" key="2">
    <source>
        <dbReference type="EMBL" id="NKZ00990.1"/>
    </source>
</evidence>
<comment type="caution">
    <text evidence="2">The sequence shown here is derived from an EMBL/GenBank/DDBJ whole genome shotgun (WGS) entry which is preliminary data.</text>
</comment>
<reference evidence="2 3" key="1">
    <citation type="submission" date="2020-04" db="EMBL/GenBank/DDBJ databases">
        <title>MicrobeNet Type strains.</title>
        <authorList>
            <person name="Nicholson A.C."/>
        </authorList>
    </citation>
    <scope>NUCLEOTIDE SEQUENCE [LARGE SCALE GENOMIC DNA]</scope>
    <source>
        <strain evidence="2 3">ATCC 23612</strain>
    </source>
</reference>
<gene>
    <name evidence="2" type="ORF">HGB44_25465</name>
</gene>
<keyword evidence="3" id="KW-1185">Reference proteome</keyword>
<name>A0A7X6RSI3_9ACTN</name>
<dbReference type="EMBL" id="JAAXPG010000030">
    <property type="protein sequence ID" value="NKZ00990.1"/>
    <property type="molecule type" value="Genomic_DNA"/>
</dbReference>
<evidence type="ECO:0000256" key="1">
    <source>
        <dbReference type="SAM" id="MobiDB-lite"/>
    </source>
</evidence>
<accession>A0A7X6RSI3</accession>
<proteinExistence type="predicted"/>
<dbReference type="Proteomes" id="UP000553209">
    <property type="component" value="Unassembled WGS sequence"/>
</dbReference>
<organism evidence="2 3">
    <name type="scientific">Nocardiopsis alborubida</name>
    <dbReference type="NCBI Taxonomy" id="146802"/>
    <lineage>
        <taxon>Bacteria</taxon>
        <taxon>Bacillati</taxon>
        <taxon>Actinomycetota</taxon>
        <taxon>Actinomycetes</taxon>
        <taxon>Streptosporangiales</taxon>
        <taxon>Nocardiopsidaceae</taxon>
        <taxon>Nocardiopsis</taxon>
    </lineage>
</organism>
<dbReference type="InterPro" id="IPR011051">
    <property type="entry name" value="RmlC_Cupin_sf"/>
</dbReference>
<dbReference type="SUPFAM" id="SSF51182">
    <property type="entry name" value="RmlC-like cupins"/>
    <property type="match status" value="1"/>
</dbReference>
<evidence type="ECO:0008006" key="4">
    <source>
        <dbReference type="Google" id="ProtNLM"/>
    </source>
</evidence>
<evidence type="ECO:0000313" key="3">
    <source>
        <dbReference type="Proteomes" id="UP000553209"/>
    </source>
</evidence>
<sequence length="189" mass="19373">MPQRTLSGTAVLPAPQNAAAPAPSTAPTASVSLEGIGDVVDAGRRSGYAHLGGRRLPTLGRLAAAARGAADSLSRPTLRPSRRGHWQLVPRAARRHAGGRLRVTAVALEPNSFVSGPAPRSPRQHGMEVLYLVSGRAHLIASAADGQMRSASELSAGRVRVVGSAEGSGGSHHLVNTGDEVAVVVRVTA</sequence>
<feature type="compositionally biased region" description="Low complexity" evidence="1">
    <location>
        <begin position="9"/>
        <end position="29"/>
    </location>
</feature>
<dbReference type="RefSeq" id="WP_061081549.1">
    <property type="nucleotide sequence ID" value="NZ_JAAXPG010000030.1"/>
</dbReference>
<feature type="region of interest" description="Disordered" evidence="1">
    <location>
        <begin position="1"/>
        <end position="29"/>
    </location>
</feature>
<protein>
    <recommendedName>
        <fullName evidence="4">Cupin domain-containing protein</fullName>
    </recommendedName>
</protein>